<feature type="domain" description="Probable transposase IS891/IS1136/IS1341" evidence="8">
    <location>
        <begin position="166"/>
        <end position="280"/>
    </location>
</feature>
<keyword evidence="12" id="KW-1185">Reference proteome</keyword>
<dbReference type="Proteomes" id="UP000198906">
    <property type="component" value="Unassembled WGS sequence"/>
</dbReference>
<accession>A0A1C6R9K7</accession>
<keyword evidence="7" id="KW-0233">DNA recombination</keyword>
<evidence type="ECO:0000256" key="1">
    <source>
        <dbReference type="ARBA" id="ARBA00008761"/>
    </source>
</evidence>
<dbReference type="InterPro" id="IPR021027">
    <property type="entry name" value="Transposase_put_HTH"/>
</dbReference>
<dbReference type="GO" id="GO:0003677">
    <property type="term" value="F:DNA binding"/>
    <property type="evidence" value="ECO:0007669"/>
    <property type="project" value="UniProtKB-KW"/>
</dbReference>
<gene>
    <name evidence="11" type="ORF">GA0074694_0485</name>
</gene>
<evidence type="ECO:0000256" key="3">
    <source>
        <dbReference type="ARBA" id="ARBA00022578"/>
    </source>
</evidence>
<dbReference type="InterPro" id="IPR010095">
    <property type="entry name" value="Cas12f1-like_TNB"/>
</dbReference>
<evidence type="ECO:0000313" key="11">
    <source>
        <dbReference type="EMBL" id="SCL13795.1"/>
    </source>
</evidence>
<dbReference type="InterPro" id="IPR051399">
    <property type="entry name" value="RNA-guided_DNA_endo/Transpos"/>
</dbReference>
<dbReference type="EMBL" id="FMHU01000001">
    <property type="protein sequence ID" value="SCL13795.1"/>
    <property type="molecule type" value="Genomic_DNA"/>
</dbReference>
<keyword evidence="3" id="KW-0815">Transposition</keyword>
<evidence type="ECO:0000313" key="12">
    <source>
        <dbReference type="Proteomes" id="UP000198906"/>
    </source>
</evidence>
<dbReference type="AlphaFoldDB" id="A0A1C6R9K7"/>
<evidence type="ECO:0000256" key="4">
    <source>
        <dbReference type="ARBA" id="ARBA00022723"/>
    </source>
</evidence>
<evidence type="ECO:0000259" key="9">
    <source>
        <dbReference type="Pfam" id="PF07282"/>
    </source>
</evidence>
<comment type="similarity">
    <text evidence="2">In the N-terminal section; belongs to the transposase 2 family.</text>
</comment>
<feature type="domain" description="Cas12f1-like TNB" evidence="9">
    <location>
        <begin position="292"/>
        <end position="359"/>
    </location>
</feature>
<dbReference type="GO" id="GO:0046872">
    <property type="term" value="F:metal ion binding"/>
    <property type="evidence" value="ECO:0007669"/>
    <property type="project" value="UniProtKB-KW"/>
</dbReference>
<dbReference type="NCBIfam" id="NF040570">
    <property type="entry name" value="guided_TnpB"/>
    <property type="match status" value="1"/>
</dbReference>
<keyword evidence="6" id="KW-0238">DNA-binding</keyword>
<evidence type="ECO:0000256" key="2">
    <source>
        <dbReference type="ARBA" id="ARBA00011044"/>
    </source>
</evidence>
<dbReference type="InterPro" id="IPR001959">
    <property type="entry name" value="Transposase"/>
</dbReference>
<proteinExistence type="inferred from homology"/>
<dbReference type="RefSeq" id="WP_091451736.1">
    <property type="nucleotide sequence ID" value="NZ_FMHU01000001.1"/>
</dbReference>
<keyword evidence="4" id="KW-0479">Metal-binding</keyword>
<dbReference type="Pfam" id="PF01385">
    <property type="entry name" value="OrfB_IS605"/>
    <property type="match status" value="1"/>
</dbReference>
<sequence>MRTAYRCRAYPTPEQAAVLNRTFGCVRFVWNRTLAARTARWRTDHVSTSYAETDRALTELKKQPDLKFLGEVSSVPLQQTLRHQHTAMTAFFQERARYPRFKSRHGRQSASFTRSAFRLRDGTLSLGKTPGTLAFVWSWPDIDPAGLDPTMVTMSRDPDGRWFVTFAVDVETPTAPEPTGRVVGVDLGLTDFAVLSTGERVPHPRHMERRERRLKRYQRMMARRRKGSANRAKARRKVARAHSRVRDARRDFLHRTSTALVRRFDAIAVEDLAVGNMVRNRFMAKAISRTGWAEFRTLLAYKAQRAGRHLAVVDRWYPSSKTCSACGHLLATLSLGTRHWRCPSCGTRHDRDVNAAQNIAVAAGLVETRNACGADVRHEDPPSVRSAVNQEPLPVRVGIPRL</sequence>
<evidence type="ECO:0000259" key="8">
    <source>
        <dbReference type="Pfam" id="PF01385"/>
    </source>
</evidence>
<keyword evidence="5" id="KW-0862">Zinc</keyword>
<dbReference type="Pfam" id="PF12323">
    <property type="entry name" value="HTH_OrfB_IS605"/>
    <property type="match status" value="1"/>
</dbReference>
<dbReference type="Pfam" id="PF07282">
    <property type="entry name" value="Cas12f1-like_TNB"/>
    <property type="match status" value="1"/>
</dbReference>
<evidence type="ECO:0000259" key="10">
    <source>
        <dbReference type="Pfam" id="PF12323"/>
    </source>
</evidence>
<dbReference type="PANTHER" id="PTHR30405:SF25">
    <property type="entry name" value="RNA-GUIDED DNA ENDONUCLEASE INSQ-RELATED"/>
    <property type="match status" value="1"/>
</dbReference>
<reference evidence="12" key="1">
    <citation type="submission" date="2016-06" db="EMBL/GenBank/DDBJ databases">
        <authorList>
            <person name="Varghese N."/>
        </authorList>
    </citation>
    <scope>NUCLEOTIDE SEQUENCE [LARGE SCALE GENOMIC DNA]</scope>
    <source>
        <strain evidence="12">DSM 46123</strain>
    </source>
</reference>
<evidence type="ECO:0000256" key="5">
    <source>
        <dbReference type="ARBA" id="ARBA00022833"/>
    </source>
</evidence>
<protein>
    <submittedName>
        <fullName evidence="11">Putative transposase</fullName>
    </submittedName>
</protein>
<dbReference type="NCBIfam" id="TIGR01766">
    <property type="entry name" value="IS200/IS605 family accessory protein TnpB-like domain"/>
    <property type="match status" value="1"/>
</dbReference>
<organism evidence="11 12">
    <name type="scientific">Micromonospora inyonensis</name>
    <dbReference type="NCBI Taxonomy" id="47866"/>
    <lineage>
        <taxon>Bacteria</taxon>
        <taxon>Bacillati</taxon>
        <taxon>Actinomycetota</taxon>
        <taxon>Actinomycetes</taxon>
        <taxon>Micromonosporales</taxon>
        <taxon>Micromonosporaceae</taxon>
        <taxon>Micromonospora</taxon>
    </lineage>
</organism>
<comment type="similarity">
    <text evidence="1">In the C-terminal section; belongs to the transposase 35 family.</text>
</comment>
<feature type="domain" description="Transposase putative helix-turn-helix" evidence="10">
    <location>
        <begin position="1"/>
        <end position="43"/>
    </location>
</feature>
<dbReference type="PANTHER" id="PTHR30405">
    <property type="entry name" value="TRANSPOSASE"/>
    <property type="match status" value="1"/>
</dbReference>
<evidence type="ECO:0000256" key="7">
    <source>
        <dbReference type="ARBA" id="ARBA00023172"/>
    </source>
</evidence>
<dbReference type="STRING" id="47866.GA0074694_0485"/>
<dbReference type="GO" id="GO:0032196">
    <property type="term" value="P:transposition"/>
    <property type="evidence" value="ECO:0007669"/>
    <property type="project" value="UniProtKB-KW"/>
</dbReference>
<dbReference type="GO" id="GO:0006310">
    <property type="term" value="P:DNA recombination"/>
    <property type="evidence" value="ECO:0007669"/>
    <property type="project" value="UniProtKB-KW"/>
</dbReference>
<name>A0A1C6R9K7_9ACTN</name>
<evidence type="ECO:0000256" key="6">
    <source>
        <dbReference type="ARBA" id="ARBA00023125"/>
    </source>
</evidence>